<dbReference type="EMBL" id="ADBV01004013">
    <property type="protein sequence ID" value="EJW81000.1"/>
    <property type="molecule type" value="Genomic_DNA"/>
</dbReference>
<evidence type="ECO:0000313" key="4">
    <source>
        <dbReference type="Proteomes" id="UP000270924"/>
    </source>
</evidence>
<evidence type="ECO:0000313" key="3">
    <source>
        <dbReference type="Proteomes" id="UP000004810"/>
    </source>
</evidence>
<dbReference type="Proteomes" id="UP000270924">
    <property type="component" value="Unassembled WGS sequence"/>
</dbReference>
<accession>J9B242</accession>
<dbReference type="InParanoid" id="J9B242"/>
<protein>
    <submittedName>
        <fullName evidence="1">Uncharacterized protein</fullName>
    </submittedName>
</protein>
<reference evidence="1" key="2">
    <citation type="submission" date="2012-08" db="EMBL/GenBank/DDBJ databases">
        <title>The Genome Sequence of Wuchereria bancrofti.</title>
        <authorList>
            <consortium name="The Broad Institute Genome Sequencing Platform"/>
            <consortium name="Broad Institute Genome Sequencing Center for Infectious Disease"/>
            <person name="Nutman T.B."/>
            <person name="Fink D.L."/>
            <person name="Russ C."/>
            <person name="Young S."/>
            <person name="Zeng Q."/>
            <person name="Koehrsen M."/>
            <person name="Alvarado L."/>
            <person name="Berlin A."/>
            <person name="Borenstein D."/>
            <person name="Chapman S.B."/>
            <person name="Chen Z."/>
            <person name="Engels R."/>
            <person name="Freedman E."/>
            <person name="Gellesch M."/>
            <person name="Goldberg J."/>
            <person name="Griggs A."/>
            <person name="Gujja S."/>
            <person name="Heilman E.R."/>
            <person name="Heiman D."/>
            <person name="Hepburn T."/>
            <person name="Howarth C."/>
            <person name="Jen D."/>
            <person name="Larson L."/>
            <person name="Lewis B."/>
            <person name="Mehta T."/>
            <person name="Park D."/>
            <person name="Pearson M."/>
            <person name="Richards J."/>
            <person name="Roberts A."/>
            <person name="Saif S."/>
            <person name="Shea T."/>
            <person name="Shenoy N."/>
            <person name="Sisk P."/>
            <person name="Stolte C."/>
            <person name="Sykes S."/>
            <person name="Walk T."/>
            <person name="White J."/>
            <person name="Yandava C."/>
            <person name="Haas B."/>
            <person name="Henn M.R."/>
            <person name="Nusbaum C."/>
            <person name="Birren B."/>
        </authorList>
    </citation>
    <scope>NUCLEOTIDE SEQUENCE</scope>
</reference>
<proteinExistence type="predicted"/>
<reference evidence="2 4" key="3">
    <citation type="submission" date="2018-11" db="EMBL/GenBank/DDBJ databases">
        <authorList>
            <consortium name="Pathogen Informatics"/>
        </authorList>
    </citation>
    <scope>NUCLEOTIDE SEQUENCE [LARGE SCALE GENOMIC DNA]</scope>
</reference>
<dbReference type="Proteomes" id="UP000004810">
    <property type="component" value="Unassembled WGS sequence"/>
</dbReference>
<dbReference type="EMBL" id="UYWW01000422">
    <property type="protein sequence ID" value="VDM08427.1"/>
    <property type="molecule type" value="Genomic_DNA"/>
</dbReference>
<evidence type="ECO:0000313" key="2">
    <source>
        <dbReference type="EMBL" id="VDM08427.1"/>
    </source>
</evidence>
<keyword evidence="4" id="KW-1185">Reference proteome</keyword>
<dbReference type="AlphaFoldDB" id="J9B242"/>
<reference evidence="3" key="1">
    <citation type="submission" date="2012-08" db="EMBL/GenBank/DDBJ databases">
        <title>The Genome Sequence of Wuchereria bancrofti.</title>
        <authorList>
            <person name="Nutman T.B."/>
            <person name="Fink D.L."/>
            <person name="Russ C."/>
            <person name="Young S."/>
            <person name="Zeng Q."/>
            <person name="Koehrsen M."/>
            <person name="Alvarado L."/>
            <person name="Berlin A."/>
            <person name="Chapman S.B."/>
            <person name="Chen Z."/>
            <person name="Freedman E."/>
            <person name="Gellesch M."/>
            <person name="Goldberg J."/>
            <person name="Griggs A."/>
            <person name="Gujja S."/>
            <person name="Heilman E.R."/>
            <person name="Heiman D."/>
            <person name="Hepburn T."/>
            <person name="Howarth C."/>
            <person name="Jen D."/>
            <person name="Larson L."/>
            <person name="Lewis B."/>
            <person name="Mehta T."/>
            <person name="Park D."/>
            <person name="Pearson M."/>
            <person name="Roberts A."/>
            <person name="Saif S."/>
            <person name="Shea T."/>
            <person name="Shenoy N."/>
            <person name="Sisk P."/>
            <person name="Stolte C."/>
            <person name="Sykes S."/>
            <person name="Walk T."/>
            <person name="White J."/>
            <person name="Yandava C."/>
            <person name="Haas B."/>
            <person name="Henn M.R."/>
            <person name="Nusbaum C."/>
            <person name="Birren B."/>
        </authorList>
    </citation>
    <scope>NUCLEOTIDE SEQUENCE [LARGE SCALE GENOMIC DNA]</scope>
    <source>
        <strain evidence="3">NA</strain>
    </source>
</reference>
<name>J9B242_WUCBA</name>
<evidence type="ECO:0000313" key="1">
    <source>
        <dbReference type="EMBL" id="EJW81000.1"/>
    </source>
</evidence>
<gene>
    <name evidence="2" type="ORF">WBA_LOCUS1813</name>
    <name evidence="1" type="ORF">WUBG_08091</name>
</gene>
<organism evidence="1 3">
    <name type="scientific">Wuchereria bancrofti</name>
    <dbReference type="NCBI Taxonomy" id="6293"/>
    <lineage>
        <taxon>Eukaryota</taxon>
        <taxon>Metazoa</taxon>
        <taxon>Ecdysozoa</taxon>
        <taxon>Nematoda</taxon>
        <taxon>Chromadorea</taxon>
        <taxon>Rhabditida</taxon>
        <taxon>Spirurina</taxon>
        <taxon>Spiruromorpha</taxon>
        <taxon>Filarioidea</taxon>
        <taxon>Onchocercidae</taxon>
        <taxon>Wuchereria</taxon>
    </lineage>
</organism>
<sequence>MTPETLLTFLTSEVETECQAGLRRPYSRLKQKSDFTISKESNSSIRTKIIYKLIQCANLTMKQRIGTSLKIYNHMERPNDKIQTSQSDRRYWSERNSVGGGFVNVPKCISTGKNTMNDVRTTWRR</sequence>